<dbReference type="InterPro" id="IPR046335">
    <property type="entry name" value="LacI/GalR-like_sensor"/>
</dbReference>
<dbReference type="SMART" id="SM00354">
    <property type="entry name" value="HTH_LACI"/>
    <property type="match status" value="1"/>
</dbReference>
<dbReference type="Pfam" id="PF00356">
    <property type="entry name" value="LacI"/>
    <property type="match status" value="1"/>
</dbReference>
<dbReference type="InterPro" id="IPR000843">
    <property type="entry name" value="HTH_LacI"/>
</dbReference>
<comment type="caution">
    <text evidence="5">The sequence shown here is derived from an EMBL/GenBank/DDBJ whole genome shotgun (WGS) entry which is preliminary data.</text>
</comment>
<gene>
    <name evidence="5" type="ORF">GOB93_10505</name>
</gene>
<proteinExistence type="predicted"/>
<evidence type="ECO:0000256" key="2">
    <source>
        <dbReference type="ARBA" id="ARBA00023125"/>
    </source>
</evidence>
<feature type="domain" description="HTH lacI-type" evidence="4">
    <location>
        <begin position="5"/>
        <end position="59"/>
    </location>
</feature>
<accession>A0ABX0JSQ4</accession>
<dbReference type="SUPFAM" id="SSF53822">
    <property type="entry name" value="Periplasmic binding protein-like I"/>
    <property type="match status" value="1"/>
</dbReference>
<sequence length="337" mass="35588">MAQRITLADLAEKTGLNISTVSRALTRPGRVSAETRRLVEKVAADLGYMGNIAARNLSRGTTETIMVLAPNFTGQAISPVFTEVLLGVCDEAESLGLSVMIHSHTGQPIPTADVMRFLHNHTVDGILLIATEKWDRAVAGHKDGPAPPVISVMHDLTSEGLSSVVAQEEEGFVAVVDHLAGLGHRSFAYIAGLPGVYHEVRRYAAVRDRLTALGLQDGLVPIEGGPFDLASGFAAAGRFLALDQRPTAAICCCDALAIGFMQGVRQAGLSVPDDVAVAGYDGLDYTAFITPALTTAVQPSAEIGRAGVRMLDDFLKGRITAPRLVSLAPRLAVRESA</sequence>
<dbReference type="CDD" id="cd01392">
    <property type="entry name" value="HTH_LacI"/>
    <property type="match status" value="1"/>
</dbReference>
<dbReference type="PANTHER" id="PTHR30146:SF109">
    <property type="entry name" value="HTH-TYPE TRANSCRIPTIONAL REGULATOR GALS"/>
    <property type="match status" value="1"/>
</dbReference>
<dbReference type="PROSITE" id="PS50932">
    <property type="entry name" value="HTH_LACI_2"/>
    <property type="match status" value="1"/>
</dbReference>
<keyword evidence="3" id="KW-0804">Transcription</keyword>
<dbReference type="Pfam" id="PF13377">
    <property type="entry name" value="Peripla_BP_3"/>
    <property type="match status" value="1"/>
</dbReference>
<organism evidence="5 6">
    <name type="scientific">Acetobacter musti</name>
    <dbReference type="NCBI Taxonomy" id="864732"/>
    <lineage>
        <taxon>Bacteria</taxon>
        <taxon>Pseudomonadati</taxon>
        <taxon>Pseudomonadota</taxon>
        <taxon>Alphaproteobacteria</taxon>
        <taxon>Acetobacterales</taxon>
        <taxon>Acetobacteraceae</taxon>
        <taxon>Acetobacter</taxon>
    </lineage>
</organism>
<dbReference type="EMBL" id="WOTB01000012">
    <property type="protein sequence ID" value="NHN85068.1"/>
    <property type="molecule type" value="Genomic_DNA"/>
</dbReference>
<evidence type="ECO:0000313" key="6">
    <source>
        <dbReference type="Proteomes" id="UP000635278"/>
    </source>
</evidence>
<protein>
    <submittedName>
        <fullName evidence="5">LacI family DNA-binding transcriptional regulator</fullName>
    </submittedName>
</protein>
<dbReference type="PANTHER" id="PTHR30146">
    <property type="entry name" value="LACI-RELATED TRANSCRIPTIONAL REPRESSOR"/>
    <property type="match status" value="1"/>
</dbReference>
<name>A0ABX0JSQ4_9PROT</name>
<dbReference type="Gene3D" id="1.10.260.40">
    <property type="entry name" value="lambda repressor-like DNA-binding domains"/>
    <property type="match status" value="1"/>
</dbReference>
<dbReference type="Gene3D" id="3.40.50.2300">
    <property type="match status" value="2"/>
</dbReference>
<dbReference type="Proteomes" id="UP000635278">
    <property type="component" value="Unassembled WGS sequence"/>
</dbReference>
<evidence type="ECO:0000256" key="3">
    <source>
        <dbReference type="ARBA" id="ARBA00023163"/>
    </source>
</evidence>
<dbReference type="SUPFAM" id="SSF47413">
    <property type="entry name" value="lambda repressor-like DNA-binding domains"/>
    <property type="match status" value="1"/>
</dbReference>
<evidence type="ECO:0000256" key="1">
    <source>
        <dbReference type="ARBA" id="ARBA00023015"/>
    </source>
</evidence>
<dbReference type="CDD" id="cd06267">
    <property type="entry name" value="PBP1_LacI_sugar_binding-like"/>
    <property type="match status" value="1"/>
</dbReference>
<reference evidence="5 6" key="1">
    <citation type="journal article" date="2020" name="Int. J. Syst. Evol. Microbiol.">
        <title>Novel acetic acid bacteria from cider fermentations: Acetobacter conturbans sp. nov. and Acetobacter fallax sp. nov.</title>
        <authorList>
            <person name="Sombolestani A.S."/>
            <person name="Cleenwerck I."/>
            <person name="Cnockaert M."/>
            <person name="Borremans W."/>
            <person name="Wieme A.D."/>
            <person name="De Vuyst L."/>
            <person name="Vandamme P."/>
        </authorList>
    </citation>
    <scope>NUCLEOTIDE SEQUENCE [LARGE SCALE GENOMIC DNA]</scope>
    <source>
        <strain evidence="5 6">LMG 30640</strain>
    </source>
</reference>
<dbReference type="InterPro" id="IPR028082">
    <property type="entry name" value="Peripla_BP_I"/>
</dbReference>
<keyword evidence="6" id="KW-1185">Reference proteome</keyword>
<evidence type="ECO:0000259" key="4">
    <source>
        <dbReference type="PROSITE" id="PS50932"/>
    </source>
</evidence>
<keyword evidence="1" id="KW-0805">Transcription regulation</keyword>
<dbReference type="GO" id="GO:0003677">
    <property type="term" value="F:DNA binding"/>
    <property type="evidence" value="ECO:0007669"/>
    <property type="project" value="UniProtKB-KW"/>
</dbReference>
<dbReference type="InterPro" id="IPR010982">
    <property type="entry name" value="Lambda_DNA-bd_dom_sf"/>
</dbReference>
<evidence type="ECO:0000313" key="5">
    <source>
        <dbReference type="EMBL" id="NHN85068.1"/>
    </source>
</evidence>
<keyword evidence="2 5" id="KW-0238">DNA-binding</keyword>
<dbReference type="RefSeq" id="WP_173583459.1">
    <property type="nucleotide sequence ID" value="NZ_WOTB01000012.1"/>
</dbReference>